<dbReference type="InterPro" id="IPR050428">
    <property type="entry name" value="TCS_sensor_his_kinase"/>
</dbReference>
<reference evidence="12 13" key="1">
    <citation type="submission" date="2019-03" db="EMBL/GenBank/DDBJ databases">
        <title>Sapientia aquatica gen. nov., sp. nov., isolated from a crater lake.</title>
        <authorList>
            <person name="Felfoldi T."/>
            <person name="Szabo A."/>
            <person name="Toth E."/>
            <person name="Schumann P."/>
            <person name="Keki Z."/>
            <person name="Marialigeti K."/>
            <person name="Mathe I."/>
        </authorList>
    </citation>
    <scope>NUCLEOTIDE SEQUENCE [LARGE SCALE GENOMIC DNA]</scope>
    <source>
        <strain evidence="12 13">SA-152</strain>
    </source>
</reference>
<dbReference type="PROSITE" id="PS50109">
    <property type="entry name" value="HIS_KIN"/>
    <property type="match status" value="1"/>
</dbReference>
<dbReference type="Gene3D" id="3.30.565.10">
    <property type="entry name" value="Histidine kinase-like ATPase, C-terminal domain"/>
    <property type="match status" value="1"/>
</dbReference>
<dbReference type="Pfam" id="PF08521">
    <property type="entry name" value="2CSK_N"/>
    <property type="match status" value="1"/>
</dbReference>
<dbReference type="EC" id="2.7.13.3" evidence="3"/>
<dbReference type="GO" id="GO:0005886">
    <property type="term" value="C:plasma membrane"/>
    <property type="evidence" value="ECO:0007669"/>
    <property type="project" value="TreeGrafter"/>
</dbReference>
<evidence type="ECO:0000256" key="1">
    <source>
        <dbReference type="ARBA" id="ARBA00000085"/>
    </source>
</evidence>
<evidence type="ECO:0000256" key="5">
    <source>
        <dbReference type="ARBA" id="ARBA00022679"/>
    </source>
</evidence>
<evidence type="ECO:0000256" key="3">
    <source>
        <dbReference type="ARBA" id="ARBA00012438"/>
    </source>
</evidence>
<dbReference type="Gene3D" id="1.10.287.130">
    <property type="match status" value="1"/>
</dbReference>
<dbReference type="SMART" id="SM00387">
    <property type="entry name" value="HATPase_c"/>
    <property type="match status" value="1"/>
</dbReference>
<protein>
    <recommendedName>
        <fullName evidence="3">histidine kinase</fullName>
        <ecNumber evidence="3">2.7.13.3</ecNumber>
    </recommendedName>
</protein>
<keyword evidence="4" id="KW-0597">Phosphoprotein</keyword>
<keyword evidence="9 10" id="KW-0472">Membrane</keyword>
<evidence type="ECO:0000313" key="13">
    <source>
        <dbReference type="Proteomes" id="UP000294829"/>
    </source>
</evidence>
<proteinExistence type="predicted"/>
<evidence type="ECO:0000256" key="8">
    <source>
        <dbReference type="ARBA" id="ARBA00022989"/>
    </source>
</evidence>
<dbReference type="InterPro" id="IPR003594">
    <property type="entry name" value="HATPase_dom"/>
</dbReference>
<evidence type="ECO:0000313" key="12">
    <source>
        <dbReference type="EMBL" id="TDK68184.1"/>
    </source>
</evidence>
<keyword evidence="13" id="KW-1185">Reference proteome</keyword>
<dbReference type="InterPro" id="IPR003661">
    <property type="entry name" value="HisK_dim/P_dom"/>
</dbReference>
<dbReference type="Pfam" id="PF02518">
    <property type="entry name" value="HATPase_c"/>
    <property type="match status" value="1"/>
</dbReference>
<keyword evidence="8 10" id="KW-1133">Transmembrane helix</keyword>
<feature type="domain" description="Histidine kinase" evidence="11">
    <location>
        <begin position="247"/>
        <end position="475"/>
    </location>
</feature>
<dbReference type="PANTHER" id="PTHR45436:SF1">
    <property type="entry name" value="SENSOR PROTEIN QSEC"/>
    <property type="match status" value="1"/>
</dbReference>
<sequence length="475" mass="52495">MRELFNSLKSRLFMLVFIPISVVSVFDLIVTYSSSDKIATLVQEQILKGSAKIMSEQASITNGDIEISIPPAAFEIFSSPYQDRIYFAIRQLEGKLIAGSDEIPAYTNSLALEQAQYYSSILRGEPVHVVAYAHALSNGTDADVVVTQIAQTKKGQAAFRQELFMLAIRKHALLMCIVLLGLLAASRWSLRPLLVFSKKVTQRQSGSLEKINLQHVPTELLPVTVAINDYVTRLDQTLSSYEQFVASSAHQLRTTFAIITSQLNFARHHQRSDHRSDQGNKQADLQSEILDAIQNTVAQGSKVINQLLILARLERTQTIPTPAHPTVLADIVKQVMDELAPIAQQKNIELGTDGLDHSVTLVAPAYLLHEMVLNVVENAILHMGQAGVVTISVFRKDAYLYLRIVDNGPGIPAAERSNVIKRFYRIETDRATYSASSGLGLAIVAEIVQSLNGRLILSEPRSKRGLQVDIKFPNG</sequence>
<accession>A0A4R5W6Y8</accession>
<dbReference type="CDD" id="cd00075">
    <property type="entry name" value="HATPase"/>
    <property type="match status" value="1"/>
</dbReference>
<comment type="catalytic activity">
    <reaction evidence="1">
        <text>ATP + protein L-histidine = ADP + protein N-phospho-L-histidine.</text>
        <dbReference type="EC" id="2.7.13.3"/>
    </reaction>
</comment>
<evidence type="ECO:0000256" key="9">
    <source>
        <dbReference type="ARBA" id="ARBA00023136"/>
    </source>
</evidence>
<evidence type="ECO:0000259" key="11">
    <source>
        <dbReference type="PROSITE" id="PS50109"/>
    </source>
</evidence>
<dbReference type="EMBL" id="SMYL01000001">
    <property type="protein sequence ID" value="TDK68184.1"/>
    <property type="molecule type" value="Genomic_DNA"/>
</dbReference>
<evidence type="ECO:0000256" key="2">
    <source>
        <dbReference type="ARBA" id="ARBA00004370"/>
    </source>
</evidence>
<dbReference type="CDD" id="cd00082">
    <property type="entry name" value="HisKA"/>
    <property type="match status" value="1"/>
</dbReference>
<evidence type="ECO:0000256" key="10">
    <source>
        <dbReference type="SAM" id="Phobius"/>
    </source>
</evidence>
<comment type="subcellular location">
    <subcellularLocation>
        <location evidence="2">Membrane</location>
    </subcellularLocation>
</comment>
<dbReference type="InterPro" id="IPR013727">
    <property type="entry name" value="2CSK_N"/>
</dbReference>
<name>A0A4R5W6Y8_9BURK</name>
<dbReference type="InterPro" id="IPR004358">
    <property type="entry name" value="Sig_transdc_His_kin-like_C"/>
</dbReference>
<dbReference type="PANTHER" id="PTHR45436">
    <property type="entry name" value="SENSOR HISTIDINE KINASE YKOH"/>
    <property type="match status" value="1"/>
</dbReference>
<keyword evidence="7 12" id="KW-0418">Kinase</keyword>
<feature type="transmembrane region" description="Helical" evidence="10">
    <location>
        <begin position="12"/>
        <end position="30"/>
    </location>
</feature>
<dbReference type="InterPro" id="IPR005467">
    <property type="entry name" value="His_kinase_dom"/>
</dbReference>
<keyword evidence="5" id="KW-0808">Transferase</keyword>
<dbReference type="GO" id="GO:0000155">
    <property type="term" value="F:phosphorelay sensor kinase activity"/>
    <property type="evidence" value="ECO:0007669"/>
    <property type="project" value="InterPro"/>
</dbReference>
<dbReference type="OrthoDB" id="8554694at2"/>
<evidence type="ECO:0000256" key="4">
    <source>
        <dbReference type="ARBA" id="ARBA00022553"/>
    </source>
</evidence>
<gene>
    <name evidence="12" type="ORF">E2I14_01155</name>
</gene>
<dbReference type="SUPFAM" id="SSF55874">
    <property type="entry name" value="ATPase domain of HSP90 chaperone/DNA topoisomerase II/histidine kinase"/>
    <property type="match status" value="1"/>
</dbReference>
<keyword evidence="6 10" id="KW-0812">Transmembrane</keyword>
<dbReference type="Proteomes" id="UP000294829">
    <property type="component" value="Unassembled WGS sequence"/>
</dbReference>
<dbReference type="AlphaFoldDB" id="A0A4R5W6Y8"/>
<dbReference type="InterPro" id="IPR036097">
    <property type="entry name" value="HisK_dim/P_sf"/>
</dbReference>
<organism evidence="12 13">
    <name type="scientific">Sapientia aquatica</name>
    <dbReference type="NCBI Taxonomy" id="1549640"/>
    <lineage>
        <taxon>Bacteria</taxon>
        <taxon>Pseudomonadati</taxon>
        <taxon>Pseudomonadota</taxon>
        <taxon>Betaproteobacteria</taxon>
        <taxon>Burkholderiales</taxon>
        <taxon>Oxalobacteraceae</taxon>
        <taxon>Sapientia</taxon>
    </lineage>
</organism>
<comment type="caution">
    <text evidence="12">The sequence shown here is derived from an EMBL/GenBank/DDBJ whole genome shotgun (WGS) entry which is preliminary data.</text>
</comment>
<evidence type="ECO:0000256" key="6">
    <source>
        <dbReference type="ARBA" id="ARBA00022692"/>
    </source>
</evidence>
<dbReference type="SUPFAM" id="SSF47384">
    <property type="entry name" value="Homodimeric domain of signal transducing histidine kinase"/>
    <property type="match status" value="1"/>
</dbReference>
<evidence type="ECO:0000256" key="7">
    <source>
        <dbReference type="ARBA" id="ARBA00022777"/>
    </source>
</evidence>
<dbReference type="InterPro" id="IPR036890">
    <property type="entry name" value="HATPase_C_sf"/>
</dbReference>
<dbReference type="PRINTS" id="PR00344">
    <property type="entry name" value="BCTRLSENSOR"/>
</dbReference>